<dbReference type="Gene3D" id="3.30.40.10">
    <property type="entry name" value="Zinc/RING finger domain, C3HC4 (zinc finger)"/>
    <property type="match status" value="1"/>
</dbReference>
<proteinExistence type="predicted"/>
<feature type="region of interest" description="Disordered" evidence="5">
    <location>
        <begin position="66"/>
        <end position="93"/>
    </location>
</feature>
<dbReference type="Proteomes" id="UP000466442">
    <property type="component" value="Unassembled WGS sequence"/>
</dbReference>
<dbReference type="EMBL" id="WIXP02000010">
    <property type="protein sequence ID" value="KAF6204529.1"/>
    <property type="molecule type" value="Genomic_DNA"/>
</dbReference>
<dbReference type="InterPro" id="IPR011011">
    <property type="entry name" value="Znf_FYVE_PHD"/>
</dbReference>
<dbReference type="OrthoDB" id="5960234at2759"/>
<sequence>MSDSPQNCGNCSKGFANNAYRVKCLACCKVFHLPCQKLKKEDYLFLKEKRNSFTCSDCVKRRRGSISSQESQESTGGENPEGRSSPTTHKDPTMDEVSTAQLLLAINNLRSEVNTANLKFDKRYTELREEMKDFKNHLNKYSDTIERNSEKMESLTSELSSVSEVFGGLSEKCSALETRVRELETQIADNEQSSLNNCVEISGIPVSDNENAIDLVKLVGSALNFEITNSMVNNCFRRRPTNNASSSGGSIFLSFSRKIEKDNFVKASREKQNLTSRQLGFIEGEASKIYINHSLTFEKRKLLHAAKMFKRDNNYKFVWIRNGNIFVRKDENAQPILIKTAHDLPKNGPSRSLSTRT</sequence>
<organism evidence="7 8">
    <name type="scientific">Apolygus lucorum</name>
    <name type="common">Small green plant bug</name>
    <name type="synonym">Lygocoris lucorum</name>
    <dbReference type="NCBI Taxonomy" id="248454"/>
    <lineage>
        <taxon>Eukaryota</taxon>
        <taxon>Metazoa</taxon>
        <taxon>Ecdysozoa</taxon>
        <taxon>Arthropoda</taxon>
        <taxon>Hexapoda</taxon>
        <taxon>Insecta</taxon>
        <taxon>Pterygota</taxon>
        <taxon>Neoptera</taxon>
        <taxon>Paraneoptera</taxon>
        <taxon>Hemiptera</taxon>
        <taxon>Heteroptera</taxon>
        <taxon>Panheteroptera</taxon>
        <taxon>Cimicomorpha</taxon>
        <taxon>Miridae</taxon>
        <taxon>Mirini</taxon>
        <taxon>Apolygus</taxon>
    </lineage>
</organism>
<accession>A0A8S9X7P2</accession>
<dbReference type="AlphaFoldDB" id="A0A8S9X7P2"/>
<dbReference type="SUPFAM" id="SSF57903">
    <property type="entry name" value="FYVE/PHD zinc finger"/>
    <property type="match status" value="1"/>
</dbReference>
<evidence type="ECO:0000256" key="1">
    <source>
        <dbReference type="ARBA" id="ARBA00022723"/>
    </source>
</evidence>
<keyword evidence="4" id="KW-0175">Coiled coil</keyword>
<dbReference type="InterPro" id="IPR013083">
    <property type="entry name" value="Znf_RING/FYVE/PHD"/>
</dbReference>
<evidence type="ECO:0000256" key="5">
    <source>
        <dbReference type="SAM" id="MobiDB-lite"/>
    </source>
</evidence>
<feature type="compositionally biased region" description="Low complexity" evidence="5">
    <location>
        <begin position="66"/>
        <end position="78"/>
    </location>
</feature>
<evidence type="ECO:0000256" key="2">
    <source>
        <dbReference type="ARBA" id="ARBA00022771"/>
    </source>
</evidence>
<dbReference type="InterPro" id="IPR057251">
    <property type="entry name" value="FP_C"/>
</dbReference>
<dbReference type="GO" id="GO:0008270">
    <property type="term" value="F:zinc ion binding"/>
    <property type="evidence" value="ECO:0007669"/>
    <property type="project" value="UniProtKB-KW"/>
</dbReference>
<keyword evidence="2" id="KW-0863">Zinc-finger</keyword>
<evidence type="ECO:0000259" key="6">
    <source>
        <dbReference type="Pfam" id="PF25298"/>
    </source>
</evidence>
<dbReference type="SUPFAM" id="SSF90257">
    <property type="entry name" value="Myosin rod fragments"/>
    <property type="match status" value="1"/>
</dbReference>
<evidence type="ECO:0000256" key="4">
    <source>
        <dbReference type="SAM" id="Coils"/>
    </source>
</evidence>
<feature type="coiled-coil region" evidence="4">
    <location>
        <begin position="124"/>
        <end position="193"/>
    </location>
</feature>
<name>A0A8S9X7P2_APOLU</name>
<evidence type="ECO:0000256" key="3">
    <source>
        <dbReference type="ARBA" id="ARBA00022833"/>
    </source>
</evidence>
<keyword evidence="3" id="KW-0862">Zinc</keyword>
<dbReference type="Gene3D" id="1.20.5.300">
    <property type="match status" value="1"/>
</dbReference>
<evidence type="ECO:0000313" key="8">
    <source>
        <dbReference type="Proteomes" id="UP000466442"/>
    </source>
</evidence>
<dbReference type="PROSITE" id="PS01359">
    <property type="entry name" value="ZF_PHD_1"/>
    <property type="match status" value="1"/>
</dbReference>
<dbReference type="Pfam" id="PF25298">
    <property type="entry name" value="Baculo_FP_2nd"/>
    <property type="match status" value="1"/>
</dbReference>
<dbReference type="InterPro" id="IPR019786">
    <property type="entry name" value="Zinc_finger_PHD-type_CS"/>
</dbReference>
<dbReference type="CDD" id="cd15489">
    <property type="entry name" value="PHD_SF"/>
    <property type="match status" value="1"/>
</dbReference>
<keyword evidence="1" id="KW-0479">Metal-binding</keyword>
<keyword evidence="8" id="KW-1185">Reference proteome</keyword>
<comment type="caution">
    <text evidence="7">The sequence shown here is derived from an EMBL/GenBank/DDBJ whole genome shotgun (WGS) entry which is preliminary data.</text>
</comment>
<evidence type="ECO:0000313" key="7">
    <source>
        <dbReference type="EMBL" id="KAF6204529.1"/>
    </source>
</evidence>
<feature type="domain" description="FP protein C-terminal" evidence="6">
    <location>
        <begin position="297"/>
        <end position="346"/>
    </location>
</feature>
<gene>
    <name evidence="7" type="ORF">GE061_002871</name>
</gene>
<protein>
    <recommendedName>
        <fullName evidence="6">FP protein C-terminal domain-containing protein</fullName>
    </recommendedName>
</protein>
<reference evidence="7" key="1">
    <citation type="journal article" date="2021" name="Mol. Ecol. Resour.">
        <title>Apolygus lucorum genome provides insights into omnivorousness and mesophyll feeding.</title>
        <authorList>
            <person name="Liu Y."/>
            <person name="Liu H."/>
            <person name="Wang H."/>
            <person name="Huang T."/>
            <person name="Liu B."/>
            <person name="Yang B."/>
            <person name="Yin L."/>
            <person name="Li B."/>
            <person name="Zhang Y."/>
            <person name="Zhang S."/>
            <person name="Jiang F."/>
            <person name="Zhang X."/>
            <person name="Ren Y."/>
            <person name="Wang B."/>
            <person name="Wang S."/>
            <person name="Lu Y."/>
            <person name="Wu K."/>
            <person name="Fan W."/>
            <person name="Wang G."/>
        </authorList>
    </citation>
    <scope>NUCLEOTIDE SEQUENCE</scope>
    <source>
        <strain evidence="7">12Hb</strain>
    </source>
</reference>